<evidence type="ECO:0000313" key="2">
    <source>
        <dbReference type="EMBL" id="OGM98190.1"/>
    </source>
</evidence>
<gene>
    <name evidence="2" type="ORF">A2735_00585</name>
</gene>
<organism evidence="2 3">
    <name type="scientific">Candidatus Yanofskybacteria bacterium RIFCSPHIGHO2_01_FULL_41_21</name>
    <dbReference type="NCBI Taxonomy" id="1802660"/>
    <lineage>
        <taxon>Bacteria</taxon>
        <taxon>Candidatus Yanofskyibacteriota</taxon>
    </lineage>
</organism>
<feature type="transmembrane region" description="Helical" evidence="1">
    <location>
        <begin position="72"/>
        <end position="102"/>
    </location>
</feature>
<name>A0A1F8EBS2_9BACT</name>
<reference evidence="2 3" key="1">
    <citation type="journal article" date="2016" name="Nat. Commun.">
        <title>Thousands of microbial genomes shed light on interconnected biogeochemical processes in an aquifer system.</title>
        <authorList>
            <person name="Anantharaman K."/>
            <person name="Brown C.T."/>
            <person name="Hug L.A."/>
            <person name="Sharon I."/>
            <person name="Castelle C.J."/>
            <person name="Probst A.J."/>
            <person name="Thomas B.C."/>
            <person name="Singh A."/>
            <person name="Wilkins M.J."/>
            <person name="Karaoz U."/>
            <person name="Brodie E.L."/>
            <person name="Williams K.H."/>
            <person name="Hubbard S.S."/>
            <person name="Banfield J.F."/>
        </authorList>
    </citation>
    <scope>NUCLEOTIDE SEQUENCE [LARGE SCALE GENOMIC DNA]</scope>
</reference>
<feature type="transmembrane region" description="Helical" evidence="1">
    <location>
        <begin position="6"/>
        <end position="27"/>
    </location>
</feature>
<dbReference type="Pfam" id="PF04307">
    <property type="entry name" value="YdjM"/>
    <property type="match status" value="1"/>
</dbReference>
<dbReference type="AlphaFoldDB" id="A0A1F8EBS2"/>
<comment type="caution">
    <text evidence="2">The sequence shown here is derived from an EMBL/GenBank/DDBJ whole genome shotgun (WGS) entry which is preliminary data.</text>
</comment>
<evidence type="ECO:0008006" key="4">
    <source>
        <dbReference type="Google" id="ProtNLM"/>
    </source>
</evidence>
<sequence>MKLRSIIFELVQTTFPDISMGLLVAHVTTKLVNRRTFEMYLASVFFALLPDIDTGLQIFFSKKLDTHHRDLTHLPLVVIGVALSATLFSPLFGTIAAASLLLHFLHDSIGFDEGGWGLKWFWPFSKHSFAFFQTKDGKRHFVTTWTAEEIARRRPMEFKEWITRYYLGVSSHSILAWCSLVLSIGVITWTW</sequence>
<accession>A0A1F8EBS2</accession>
<dbReference type="STRING" id="1802660.A2735_00585"/>
<keyword evidence="1" id="KW-0472">Membrane</keyword>
<dbReference type="Proteomes" id="UP000178520">
    <property type="component" value="Unassembled WGS sequence"/>
</dbReference>
<feature type="transmembrane region" description="Helical" evidence="1">
    <location>
        <begin position="39"/>
        <end position="60"/>
    </location>
</feature>
<evidence type="ECO:0000256" key="1">
    <source>
        <dbReference type="SAM" id="Phobius"/>
    </source>
</evidence>
<keyword evidence="1" id="KW-0812">Transmembrane</keyword>
<dbReference type="EMBL" id="MGJA01000003">
    <property type="protein sequence ID" value="OGM98190.1"/>
    <property type="molecule type" value="Genomic_DNA"/>
</dbReference>
<keyword evidence="1" id="KW-1133">Transmembrane helix</keyword>
<evidence type="ECO:0000313" key="3">
    <source>
        <dbReference type="Proteomes" id="UP000178520"/>
    </source>
</evidence>
<proteinExistence type="predicted"/>
<dbReference type="InterPro" id="IPR007404">
    <property type="entry name" value="YdjM-like"/>
</dbReference>
<protein>
    <recommendedName>
        <fullName evidence="4">Metal-dependent hydrolase</fullName>
    </recommendedName>
</protein>
<feature type="transmembrane region" description="Helical" evidence="1">
    <location>
        <begin position="165"/>
        <end position="189"/>
    </location>
</feature>